<dbReference type="CDD" id="cd07098">
    <property type="entry name" value="ALDH_F15-22"/>
    <property type="match status" value="1"/>
</dbReference>
<dbReference type="AlphaFoldDB" id="A0A6A6PHT6"/>
<evidence type="ECO:0000256" key="5">
    <source>
        <dbReference type="PROSITE-ProRule" id="PRU10007"/>
    </source>
</evidence>
<feature type="active site" evidence="5">
    <location>
        <position position="315"/>
    </location>
</feature>
<dbReference type="EC" id="1.2.1.3" evidence="3"/>
<comment type="similarity">
    <text evidence="1 6">Belongs to the aldehyde dehydrogenase family.</text>
</comment>
<dbReference type="EMBL" id="MU001641">
    <property type="protein sequence ID" value="KAF2479570.1"/>
    <property type="molecule type" value="Genomic_DNA"/>
</dbReference>
<dbReference type="PANTHER" id="PTHR11699">
    <property type="entry name" value="ALDEHYDE DEHYDROGENASE-RELATED"/>
    <property type="match status" value="1"/>
</dbReference>
<dbReference type="InterPro" id="IPR016162">
    <property type="entry name" value="Ald_DH_N"/>
</dbReference>
<keyword evidence="2 6" id="KW-0560">Oxidoreductase</keyword>
<dbReference type="SUPFAM" id="SSF53720">
    <property type="entry name" value="ALDH-like"/>
    <property type="match status" value="1"/>
</dbReference>
<evidence type="ECO:0000313" key="9">
    <source>
        <dbReference type="Proteomes" id="UP000799767"/>
    </source>
</evidence>
<dbReference type="InterPro" id="IPR015590">
    <property type="entry name" value="Aldehyde_DH_dom"/>
</dbReference>
<protein>
    <recommendedName>
        <fullName evidence="3">aldehyde dehydrogenase (NAD(+))</fullName>
        <ecNumber evidence="3">1.2.1.3</ecNumber>
    </recommendedName>
</protein>
<dbReference type="FunFam" id="3.40.605.10:FF:000014">
    <property type="entry name" value="aldehyde dehydrogenase 22A1"/>
    <property type="match status" value="1"/>
</dbReference>
<reference evidence="8" key="1">
    <citation type="journal article" date="2020" name="Stud. Mycol.">
        <title>101 Dothideomycetes genomes: a test case for predicting lifestyles and emergence of pathogens.</title>
        <authorList>
            <person name="Haridas S."/>
            <person name="Albert R."/>
            <person name="Binder M."/>
            <person name="Bloem J."/>
            <person name="Labutti K."/>
            <person name="Salamov A."/>
            <person name="Andreopoulos B."/>
            <person name="Baker S."/>
            <person name="Barry K."/>
            <person name="Bills G."/>
            <person name="Bluhm B."/>
            <person name="Cannon C."/>
            <person name="Castanera R."/>
            <person name="Culley D."/>
            <person name="Daum C."/>
            <person name="Ezra D."/>
            <person name="Gonzalez J."/>
            <person name="Henrissat B."/>
            <person name="Kuo A."/>
            <person name="Liang C."/>
            <person name="Lipzen A."/>
            <person name="Lutzoni F."/>
            <person name="Magnuson J."/>
            <person name="Mondo S."/>
            <person name="Nolan M."/>
            <person name="Ohm R."/>
            <person name="Pangilinan J."/>
            <person name="Park H.-J."/>
            <person name="Ramirez L."/>
            <person name="Alfaro M."/>
            <person name="Sun H."/>
            <person name="Tritt A."/>
            <person name="Yoshinaga Y."/>
            <person name="Zwiers L.-H."/>
            <person name="Turgeon B."/>
            <person name="Goodwin S."/>
            <person name="Spatafora J."/>
            <person name="Crous P."/>
            <person name="Grigoriev I."/>
        </authorList>
    </citation>
    <scope>NUCLEOTIDE SEQUENCE</scope>
    <source>
        <strain evidence="8">CBS 113389</strain>
    </source>
</reference>
<dbReference type="FunFam" id="3.40.309.10:FF:000024">
    <property type="entry name" value="Betaine aldehyde dehydrogenase"/>
    <property type="match status" value="1"/>
</dbReference>
<gene>
    <name evidence="8" type="ORF">BDY17DRAFT_313360</name>
</gene>
<evidence type="ECO:0000256" key="3">
    <source>
        <dbReference type="ARBA" id="ARBA00024226"/>
    </source>
</evidence>
<accession>A0A6A6PHT6</accession>
<evidence type="ECO:0000256" key="4">
    <source>
        <dbReference type="ARBA" id="ARBA00049194"/>
    </source>
</evidence>
<dbReference type="PROSITE" id="PS00687">
    <property type="entry name" value="ALDEHYDE_DEHYDR_GLU"/>
    <property type="match status" value="1"/>
</dbReference>
<organism evidence="8 9">
    <name type="scientific">Neohortaea acidophila</name>
    <dbReference type="NCBI Taxonomy" id="245834"/>
    <lineage>
        <taxon>Eukaryota</taxon>
        <taxon>Fungi</taxon>
        <taxon>Dikarya</taxon>
        <taxon>Ascomycota</taxon>
        <taxon>Pezizomycotina</taxon>
        <taxon>Dothideomycetes</taxon>
        <taxon>Dothideomycetidae</taxon>
        <taxon>Mycosphaerellales</taxon>
        <taxon>Teratosphaeriaceae</taxon>
        <taxon>Neohortaea</taxon>
    </lineage>
</organism>
<dbReference type="InterPro" id="IPR016160">
    <property type="entry name" value="Ald_DH_CS_CYS"/>
</dbReference>
<dbReference type="GeneID" id="54476707"/>
<evidence type="ECO:0000256" key="1">
    <source>
        <dbReference type="ARBA" id="ARBA00009986"/>
    </source>
</evidence>
<dbReference type="Gene3D" id="3.40.309.10">
    <property type="entry name" value="Aldehyde Dehydrogenase, Chain A, domain 2"/>
    <property type="match status" value="1"/>
</dbReference>
<proteinExistence type="inferred from homology"/>
<feature type="domain" description="Aldehyde dehydrogenase" evidence="7">
    <location>
        <begin position="80"/>
        <end position="557"/>
    </location>
</feature>
<dbReference type="InterPro" id="IPR029510">
    <property type="entry name" value="Ald_DH_CS_GLU"/>
</dbReference>
<evidence type="ECO:0000313" key="8">
    <source>
        <dbReference type="EMBL" id="KAF2479570.1"/>
    </source>
</evidence>
<name>A0A6A6PHT6_9PEZI</name>
<evidence type="ECO:0000256" key="2">
    <source>
        <dbReference type="ARBA" id="ARBA00023002"/>
    </source>
</evidence>
<dbReference type="InterPro" id="IPR016163">
    <property type="entry name" value="Ald_DH_C"/>
</dbReference>
<comment type="catalytic activity">
    <reaction evidence="4">
        <text>an aldehyde + NAD(+) + H2O = a carboxylate + NADH + 2 H(+)</text>
        <dbReference type="Rhea" id="RHEA:16185"/>
        <dbReference type="ChEBI" id="CHEBI:15377"/>
        <dbReference type="ChEBI" id="CHEBI:15378"/>
        <dbReference type="ChEBI" id="CHEBI:17478"/>
        <dbReference type="ChEBI" id="CHEBI:29067"/>
        <dbReference type="ChEBI" id="CHEBI:57540"/>
        <dbReference type="ChEBI" id="CHEBI:57945"/>
        <dbReference type="EC" id="1.2.1.3"/>
    </reaction>
</comment>
<dbReference type="InterPro" id="IPR016161">
    <property type="entry name" value="Ald_DH/histidinol_DH"/>
</dbReference>
<dbReference type="Pfam" id="PF00171">
    <property type="entry name" value="Aldedh"/>
    <property type="match status" value="1"/>
</dbReference>
<dbReference type="OrthoDB" id="310895at2759"/>
<keyword evidence="9" id="KW-1185">Reference proteome</keyword>
<sequence>MVEPTNHHRPGLAKLPVDLDITTTVTAIAALLAVWLAYRLLRIDAEKAVTFTVPAPEQTQAGWRGKTLDRPDIKVPGVTSIQCYAPATGQLLALVNPVTPAGIDRAVEKATHAQIEWARTTFAQRRRVLKTLLKFVLDQQETIARVACLDSGKTRVDAIFGELLVTAEKLKWTINHGEAALNAERRPTNFLMFYKRNEVHYEPLGVVAACVSWNYPFHNLIGPIISALFSGNAIVVKGSEQTAWSSAYFISIVRGALTACGHNADLVHSISCWPSTADHFTSHPGIAHMTFIGSRPIAHAVAKSAAKTLTPLCVELGGKDAAIILDNPTGVPEEPEAMTRIASILMRGVFQSAGQNCIGIERVVAMPQAYNRLRNLLQERIQKLRVGSDLNMDHVDMGAMISPASFDRLEKIIAEAVSQGARLIAGGHRIEHAQYPHGHYFEPTLLVDVTPEMRIAQEELFAPVCVMMRVDSVDDAIRVTNSTPYGLGCSVFGPNFSSASRAQLRRVANEVKSGMVAINDFAVFYAVQLPFGGVRGSGYGRFAAEEGLRSLCNVKSVCVDRWPWLIGTSIPSKLDYPMQSGAFRMGQGVVEMGYADSWMRMLGGVKKMI</sequence>
<dbReference type="Proteomes" id="UP000799767">
    <property type="component" value="Unassembled WGS sequence"/>
</dbReference>
<evidence type="ECO:0000256" key="6">
    <source>
        <dbReference type="RuleBase" id="RU003345"/>
    </source>
</evidence>
<dbReference type="PROSITE" id="PS00070">
    <property type="entry name" value="ALDEHYDE_DEHYDR_CYS"/>
    <property type="match status" value="1"/>
</dbReference>
<evidence type="ECO:0000259" key="7">
    <source>
        <dbReference type="Pfam" id="PF00171"/>
    </source>
</evidence>
<dbReference type="GO" id="GO:0004029">
    <property type="term" value="F:aldehyde dehydrogenase (NAD+) activity"/>
    <property type="evidence" value="ECO:0007669"/>
    <property type="project" value="UniProtKB-EC"/>
</dbReference>
<dbReference type="Gene3D" id="3.40.605.10">
    <property type="entry name" value="Aldehyde Dehydrogenase, Chain A, domain 1"/>
    <property type="match status" value="1"/>
</dbReference>
<dbReference type="RefSeq" id="XP_033586140.1">
    <property type="nucleotide sequence ID" value="XM_033735705.1"/>
</dbReference>